<gene>
    <name evidence="1" type="primary">WBGene00281269</name>
</gene>
<dbReference type="AlphaFoldDB" id="A0A2A6BHB8"/>
<accession>A0A2A6BHB8</accession>
<sequence length="139" mass="15332">HLNQSIGIGTVANRLMTDHRLLRGEEGGDSSVSAFLLYVSPSLGANCHFSRFCRQLESPSFVGRGARVFRDESSPIVTVSPDRKRQFWAICRYVSLRVTCVVQPMSGEAFRVCTVKPFEVAPAAHLPYARVGDRSMGSL</sequence>
<keyword evidence="2" id="KW-1185">Reference proteome</keyword>
<proteinExistence type="predicted"/>
<protein>
    <submittedName>
        <fullName evidence="1">Uncharacterized protein</fullName>
    </submittedName>
</protein>
<reference evidence="2" key="1">
    <citation type="journal article" date="2008" name="Nat. Genet.">
        <title>The Pristionchus pacificus genome provides a unique perspective on nematode lifestyle and parasitism.</title>
        <authorList>
            <person name="Dieterich C."/>
            <person name="Clifton S.W."/>
            <person name="Schuster L.N."/>
            <person name="Chinwalla A."/>
            <person name="Delehaunty K."/>
            <person name="Dinkelacker I."/>
            <person name="Fulton L."/>
            <person name="Fulton R."/>
            <person name="Godfrey J."/>
            <person name="Minx P."/>
            <person name="Mitreva M."/>
            <person name="Roeseler W."/>
            <person name="Tian H."/>
            <person name="Witte H."/>
            <person name="Yang S.P."/>
            <person name="Wilson R.K."/>
            <person name="Sommer R.J."/>
        </authorList>
    </citation>
    <scope>NUCLEOTIDE SEQUENCE [LARGE SCALE GENOMIC DNA]</scope>
    <source>
        <strain evidence="2">PS312</strain>
    </source>
</reference>
<dbReference type="Proteomes" id="UP000005239">
    <property type="component" value="Unassembled WGS sequence"/>
</dbReference>
<reference evidence="1" key="2">
    <citation type="submission" date="2022-06" db="UniProtKB">
        <authorList>
            <consortium name="EnsemblMetazoa"/>
        </authorList>
    </citation>
    <scope>IDENTIFICATION</scope>
    <source>
        <strain evidence="1">PS312</strain>
    </source>
</reference>
<dbReference type="EnsemblMetazoa" id="PPA42900.1">
    <property type="protein sequence ID" value="PPA42900.1"/>
    <property type="gene ID" value="WBGene00281269"/>
</dbReference>
<evidence type="ECO:0000313" key="1">
    <source>
        <dbReference type="EnsemblMetazoa" id="PPA42900.1"/>
    </source>
</evidence>
<organism evidence="1 2">
    <name type="scientific">Pristionchus pacificus</name>
    <name type="common">Parasitic nematode worm</name>
    <dbReference type="NCBI Taxonomy" id="54126"/>
    <lineage>
        <taxon>Eukaryota</taxon>
        <taxon>Metazoa</taxon>
        <taxon>Ecdysozoa</taxon>
        <taxon>Nematoda</taxon>
        <taxon>Chromadorea</taxon>
        <taxon>Rhabditida</taxon>
        <taxon>Rhabditina</taxon>
        <taxon>Diplogasteromorpha</taxon>
        <taxon>Diplogasteroidea</taxon>
        <taxon>Neodiplogasteridae</taxon>
        <taxon>Pristionchus</taxon>
    </lineage>
</organism>
<name>A0A2A6BHB8_PRIPA</name>
<accession>A0A8R1Z256</accession>
<evidence type="ECO:0000313" key="2">
    <source>
        <dbReference type="Proteomes" id="UP000005239"/>
    </source>
</evidence>